<keyword evidence="3" id="KW-1185">Reference proteome</keyword>
<evidence type="ECO:0000313" key="3">
    <source>
        <dbReference type="Proteomes" id="UP001201262"/>
    </source>
</evidence>
<sequence length="647" mass="71747">SSQQQSQQPQQQQADFQSAHNSHMDHSNYDTTENQLAGLVQAATAAAGQEVSDWATAAAAAAAAGHHHLEGYSADLNLAEDGFGDGAFGGLGSAPAANRQLRGSTANGQGQGLSRAVSKKRKRGEEALDPALTAAGGQGDQQQQAFDASELSIRELPPQQSLTDARAAGVHSAAALFRQPSNTKKYTRPPMSRLFASLELSPENFLHLQAAAKNYMLDDNHPERRECVGQRGKGDTEMVKLRLWNCVRDFLDAEGYGERFFGEHVTNEDMPPRQFIWPRDQHKIISLVIPLLRRMVTNERQRQYAIETRKGGVVEERKRRKTDDIIQDLNTSEHTQDAQHQHRQMHQHGHDHFLSAPPPPLPPHISSSSPEMGLGLSELVMDGYPADWDNVSKSYSALNQDYQLDTLWGVSGLQQPDWWGLVAAIDSHYQVMHHGNPTDCVPACEKNYMDNIISSDELISLDWRVGGGSDKTVREQFASSITRDLTRIIKENLVKRGQEPTPSHLNTPTHTETHGLSHTSYMQSIHQSPFDSGPATNHTHHDETSPITLRLNVIQDGKRVVPRLDVTAEQCPDLPSLRNLIGHRFATQLPTYRLDGNGNVDSSRWKIQVWLPEGLVSVTNDGDWTIAQLSAGTIDWMDNDLRVVVDI</sequence>
<organism evidence="2 3">
    <name type="scientific">Talaromyces proteolyticus</name>
    <dbReference type="NCBI Taxonomy" id="1131652"/>
    <lineage>
        <taxon>Eukaryota</taxon>
        <taxon>Fungi</taxon>
        <taxon>Dikarya</taxon>
        <taxon>Ascomycota</taxon>
        <taxon>Pezizomycotina</taxon>
        <taxon>Eurotiomycetes</taxon>
        <taxon>Eurotiomycetidae</taxon>
        <taxon>Eurotiales</taxon>
        <taxon>Trichocomaceae</taxon>
        <taxon>Talaromyces</taxon>
        <taxon>Talaromyces sect. Bacilispori</taxon>
    </lineage>
</organism>
<dbReference type="GeneID" id="70240340"/>
<feature type="region of interest" description="Disordered" evidence="1">
    <location>
        <begin position="1"/>
        <end position="35"/>
    </location>
</feature>
<feature type="non-terminal residue" evidence="2">
    <location>
        <position position="647"/>
    </location>
</feature>
<dbReference type="AlphaFoldDB" id="A0AAD4PYB8"/>
<evidence type="ECO:0000313" key="2">
    <source>
        <dbReference type="EMBL" id="KAH8701000.1"/>
    </source>
</evidence>
<comment type="caution">
    <text evidence="2">The sequence shown here is derived from an EMBL/GenBank/DDBJ whole genome shotgun (WGS) entry which is preliminary data.</text>
</comment>
<feature type="non-terminal residue" evidence="2">
    <location>
        <position position="1"/>
    </location>
</feature>
<dbReference type="RefSeq" id="XP_046074706.1">
    <property type="nucleotide sequence ID" value="XM_046210053.1"/>
</dbReference>
<feature type="compositionally biased region" description="Polar residues" evidence="1">
    <location>
        <begin position="500"/>
        <end position="515"/>
    </location>
</feature>
<feature type="region of interest" description="Disordered" evidence="1">
    <location>
        <begin position="525"/>
        <end position="547"/>
    </location>
</feature>
<proteinExistence type="predicted"/>
<gene>
    <name evidence="2" type="ORF">BGW36DRAFT_258995</name>
</gene>
<evidence type="ECO:0000256" key="1">
    <source>
        <dbReference type="SAM" id="MobiDB-lite"/>
    </source>
</evidence>
<feature type="region of interest" description="Disordered" evidence="1">
    <location>
        <begin position="496"/>
        <end position="515"/>
    </location>
</feature>
<reference evidence="2" key="1">
    <citation type="submission" date="2021-12" db="EMBL/GenBank/DDBJ databases">
        <title>Convergent genome expansion in fungi linked to evolution of root-endophyte symbiosis.</title>
        <authorList>
            <consortium name="DOE Joint Genome Institute"/>
            <person name="Ke Y.-H."/>
            <person name="Bonito G."/>
            <person name="Liao H.-L."/>
            <person name="Looney B."/>
            <person name="Rojas-Flechas A."/>
            <person name="Nash J."/>
            <person name="Hameed K."/>
            <person name="Schadt C."/>
            <person name="Martin F."/>
            <person name="Crous P.W."/>
            <person name="Miettinen O."/>
            <person name="Magnuson J.K."/>
            <person name="Labbe J."/>
            <person name="Jacobson D."/>
            <person name="Doktycz M.J."/>
            <person name="Veneault-Fourrey C."/>
            <person name="Kuo A."/>
            <person name="Mondo S."/>
            <person name="Calhoun S."/>
            <person name="Riley R."/>
            <person name="Ohm R."/>
            <person name="LaButti K."/>
            <person name="Andreopoulos B."/>
            <person name="Pangilinan J."/>
            <person name="Nolan M."/>
            <person name="Tritt A."/>
            <person name="Clum A."/>
            <person name="Lipzen A."/>
            <person name="Daum C."/>
            <person name="Barry K."/>
            <person name="Grigoriev I.V."/>
            <person name="Vilgalys R."/>
        </authorList>
    </citation>
    <scope>NUCLEOTIDE SEQUENCE</scope>
    <source>
        <strain evidence="2">PMI_201</strain>
    </source>
</reference>
<dbReference type="Proteomes" id="UP001201262">
    <property type="component" value="Unassembled WGS sequence"/>
</dbReference>
<feature type="compositionally biased region" description="Low complexity" evidence="1">
    <location>
        <begin position="1"/>
        <end position="13"/>
    </location>
</feature>
<protein>
    <submittedName>
        <fullName evidence="2">Uncharacterized protein</fullName>
    </submittedName>
</protein>
<accession>A0AAD4PYB8</accession>
<name>A0AAD4PYB8_9EURO</name>
<feature type="compositionally biased region" description="Polar residues" evidence="1">
    <location>
        <begin position="525"/>
        <end position="537"/>
    </location>
</feature>
<dbReference type="EMBL" id="JAJTJA010000004">
    <property type="protein sequence ID" value="KAH8701000.1"/>
    <property type="molecule type" value="Genomic_DNA"/>
</dbReference>
<feature type="region of interest" description="Disordered" evidence="1">
    <location>
        <begin position="100"/>
        <end position="125"/>
    </location>
</feature>